<dbReference type="KEGG" id="sgi:SGRAN_2508"/>
<organism evidence="1 2">
    <name type="scientific">Sphingopyxis granuli</name>
    <dbReference type="NCBI Taxonomy" id="267128"/>
    <lineage>
        <taxon>Bacteria</taxon>
        <taxon>Pseudomonadati</taxon>
        <taxon>Pseudomonadota</taxon>
        <taxon>Alphaproteobacteria</taxon>
        <taxon>Sphingomonadales</taxon>
        <taxon>Sphingomonadaceae</taxon>
        <taxon>Sphingopyxis</taxon>
    </lineage>
</organism>
<dbReference type="EMBL" id="CP012199">
    <property type="protein sequence ID" value="AMG74868.1"/>
    <property type="molecule type" value="Genomic_DNA"/>
</dbReference>
<protein>
    <submittedName>
        <fullName evidence="1">Uncharacterized protein</fullName>
    </submittedName>
</protein>
<keyword evidence="2" id="KW-1185">Reference proteome</keyword>
<reference evidence="1 2" key="1">
    <citation type="journal article" date="2016" name="BMC Genomics">
        <title>Genomic analysis of the nitrate-respiring Sphingopyxis granuli (formerly Sphingomonas macrogoltabida) strain TFA.</title>
        <authorList>
            <person name="Garcia-Romero I."/>
            <person name="Perez-Pulido A.J."/>
            <person name="Gonzalez-Flores Y.E."/>
            <person name="Reyes-Ramirez F."/>
            <person name="Santero E."/>
            <person name="Floriano B."/>
        </authorList>
    </citation>
    <scope>NUCLEOTIDE SEQUENCE [LARGE SCALE GENOMIC DNA]</scope>
    <source>
        <strain evidence="1 2">TFA</strain>
    </source>
</reference>
<evidence type="ECO:0000313" key="1">
    <source>
        <dbReference type="EMBL" id="AMG74868.1"/>
    </source>
</evidence>
<dbReference type="AlphaFoldDB" id="A0AA86GQT4"/>
<gene>
    <name evidence="1" type="ORF">SGRAN_2508</name>
</gene>
<evidence type="ECO:0000313" key="2">
    <source>
        <dbReference type="Proteomes" id="UP000058599"/>
    </source>
</evidence>
<proteinExistence type="predicted"/>
<accession>A0AA86GQT4</accession>
<name>A0AA86GQT4_9SPHN</name>
<sequence length="80" mass="8902">MDMNQLFYHHQMAVIAADRAHRAGEAPAGFDLPNHYARRINRFREKRGLEPDFVGYSSAHARRPVAVIKTGSGAIALDIA</sequence>
<dbReference type="Proteomes" id="UP000058599">
    <property type="component" value="Chromosome"/>
</dbReference>